<protein>
    <submittedName>
        <fullName evidence="2">Uncharacterized protein</fullName>
    </submittedName>
</protein>
<feature type="compositionally biased region" description="Basic and acidic residues" evidence="1">
    <location>
        <begin position="23"/>
        <end position="44"/>
    </location>
</feature>
<dbReference type="RefSeq" id="WP_160460393.1">
    <property type="nucleotide sequence ID" value="NZ_WUBZ01000089.1"/>
</dbReference>
<evidence type="ECO:0000313" key="2">
    <source>
        <dbReference type="EMBL" id="MWV55274.1"/>
    </source>
</evidence>
<evidence type="ECO:0000313" key="3">
    <source>
        <dbReference type="Proteomes" id="UP000489351"/>
    </source>
</evidence>
<dbReference type="EMBL" id="WUBZ01000089">
    <property type="protein sequence ID" value="MWV55274.1"/>
    <property type="molecule type" value="Genomic_DNA"/>
</dbReference>
<accession>A0ABW9UU66</accession>
<comment type="caution">
    <text evidence="2">The sequence shown here is derived from an EMBL/GenBank/DDBJ whole genome shotgun (WGS) entry which is preliminary data.</text>
</comment>
<sequence length="106" mass="12349">MFTKGFNGIYRNGIIGIPPNMNSEKEPEKRAKDTRKTRPKKHDMELIHRAGHWLAYEVTHGNHRIDVIGKQTGFHSASNKNEVFRRFDDWAADEAIRQSRRADYAI</sequence>
<feature type="region of interest" description="Disordered" evidence="1">
    <location>
        <begin position="16"/>
        <end position="44"/>
    </location>
</feature>
<organism evidence="2 3">
    <name type="scientific">Chlorobium phaeovibrioides</name>
    <dbReference type="NCBI Taxonomy" id="1094"/>
    <lineage>
        <taxon>Bacteria</taxon>
        <taxon>Pseudomonadati</taxon>
        <taxon>Chlorobiota</taxon>
        <taxon>Chlorobiia</taxon>
        <taxon>Chlorobiales</taxon>
        <taxon>Chlorobiaceae</taxon>
        <taxon>Chlorobium/Pelodictyon group</taxon>
        <taxon>Chlorobium</taxon>
    </lineage>
</organism>
<reference evidence="2 3" key="1">
    <citation type="submission" date="2019-11" db="EMBL/GenBank/DDBJ databases">
        <title>Green- and brown-colored morphotypes of Chlorobia in the stratified aquatic ecosystems of Kandalaksha Gulf (White Sea): A model for study of the accessory genome evolution.</title>
        <authorList>
            <person name="Grouzdev D.S."/>
        </authorList>
    </citation>
    <scope>NUCLEOTIDE SEQUENCE [LARGE SCALE GENOMIC DNA]</scope>
    <source>
        <strain evidence="2 3">ZM</strain>
    </source>
</reference>
<name>A0ABW9UU66_CHLPH</name>
<dbReference type="Proteomes" id="UP000489351">
    <property type="component" value="Unassembled WGS sequence"/>
</dbReference>
<gene>
    <name evidence="2" type="ORF">GJ685_09470</name>
</gene>
<evidence type="ECO:0000256" key="1">
    <source>
        <dbReference type="SAM" id="MobiDB-lite"/>
    </source>
</evidence>
<proteinExistence type="predicted"/>
<keyword evidence="3" id="KW-1185">Reference proteome</keyword>